<dbReference type="EMBL" id="JAENHL010000004">
    <property type="protein sequence ID" value="MBK1864975.1"/>
    <property type="molecule type" value="Genomic_DNA"/>
</dbReference>
<proteinExistence type="predicted"/>
<protein>
    <submittedName>
        <fullName evidence="1">Amino acid ABC transporter substrate-binding protein</fullName>
    </submittedName>
</protein>
<accession>A0ACC5QX85</accession>
<evidence type="ECO:0000313" key="1">
    <source>
        <dbReference type="EMBL" id="MBK1864975.1"/>
    </source>
</evidence>
<gene>
    <name evidence="1" type="ORF">JHL16_01310</name>
</gene>
<dbReference type="Proteomes" id="UP000616151">
    <property type="component" value="Unassembled WGS sequence"/>
</dbReference>
<keyword evidence="2" id="KW-1185">Reference proteome</keyword>
<sequence length="341" mass="36324">MKKYLMSAVIAASLAAAPALAAEGERVAAVKARGELICGTSTGTAIGLSTLDETGKWSGLEVDYCRALAAALLGDAAKVKFVPLEFKNAFAALQSGSVDILARGASWTFTRDTEMKFSFIGPYMYDGQSFMVKKSRNVSKIADLGGASICVSAGTTSELNLSDYFRVNNLDFTPIVANSREQNLANLEADRCDAYTNERGGLAASRLGLADPDAYVIFDEIISKEPLSATIKQDDPAFHDIAAWTYYALVNAEELGITSANVTELANSSPNPEVQRLMGKTGDFGTKLGLANDWAVKAIATGGNYGEIFERNLGSGSRVKLSRGLNNLWTKGGLIYAPPVR</sequence>
<comment type="caution">
    <text evidence="1">The sequence shown here is derived from an EMBL/GenBank/DDBJ whole genome shotgun (WGS) entry which is preliminary data.</text>
</comment>
<organism evidence="1 2">
    <name type="scientific">Taklimakanibacter albus</name>
    <dbReference type="NCBI Taxonomy" id="2800327"/>
    <lineage>
        <taxon>Bacteria</taxon>
        <taxon>Pseudomonadati</taxon>
        <taxon>Pseudomonadota</taxon>
        <taxon>Alphaproteobacteria</taxon>
        <taxon>Hyphomicrobiales</taxon>
        <taxon>Aestuariivirgaceae</taxon>
        <taxon>Taklimakanibacter</taxon>
    </lineage>
</organism>
<reference evidence="1" key="1">
    <citation type="submission" date="2021-01" db="EMBL/GenBank/DDBJ databases">
        <authorList>
            <person name="Sun Q."/>
        </authorList>
    </citation>
    <scope>NUCLEOTIDE SEQUENCE</scope>
    <source>
        <strain evidence="1">YIM B02566</strain>
    </source>
</reference>
<evidence type="ECO:0000313" key="2">
    <source>
        <dbReference type="Proteomes" id="UP000616151"/>
    </source>
</evidence>
<name>A0ACC5QX85_9HYPH</name>